<comment type="caution">
    <text evidence="2">The sequence shown here is derived from an EMBL/GenBank/DDBJ whole genome shotgun (WGS) entry which is preliminary data.</text>
</comment>
<feature type="compositionally biased region" description="Basic and acidic residues" evidence="1">
    <location>
        <begin position="1"/>
        <end position="18"/>
    </location>
</feature>
<gene>
    <name evidence="2" type="ORF">PHPALM_7056</name>
</gene>
<dbReference type="AlphaFoldDB" id="A0A2P4YDB1"/>
<evidence type="ECO:0000313" key="2">
    <source>
        <dbReference type="EMBL" id="POM75793.1"/>
    </source>
</evidence>
<accession>A0A2P4YDB1</accession>
<feature type="region of interest" description="Disordered" evidence="1">
    <location>
        <begin position="1"/>
        <end position="69"/>
    </location>
</feature>
<feature type="non-terminal residue" evidence="2">
    <location>
        <position position="69"/>
    </location>
</feature>
<proteinExistence type="predicted"/>
<organism evidence="2 3">
    <name type="scientific">Phytophthora palmivora</name>
    <dbReference type="NCBI Taxonomy" id="4796"/>
    <lineage>
        <taxon>Eukaryota</taxon>
        <taxon>Sar</taxon>
        <taxon>Stramenopiles</taxon>
        <taxon>Oomycota</taxon>
        <taxon>Peronosporomycetes</taxon>
        <taxon>Peronosporales</taxon>
        <taxon>Peronosporaceae</taxon>
        <taxon>Phytophthora</taxon>
    </lineage>
</organism>
<keyword evidence="3" id="KW-1185">Reference proteome</keyword>
<sequence>MLDEKEKKREKKERDRTASKHRISIAPQAPANGSGEASRKPTITPSFSRKDLPSLREHDNEDSYEPQSP</sequence>
<dbReference type="Proteomes" id="UP000237271">
    <property type="component" value="Unassembled WGS sequence"/>
</dbReference>
<dbReference type="EMBL" id="NCKW01003649">
    <property type="protein sequence ID" value="POM75793.1"/>
    <property type="molecule type" value="Genomic_DNA"/>
</dbReference>
<feature type="compositionally biased region" description="Basic and acidic residues" evidence="1">
    <location>
        <begin position="48"/>
        <end position="61"/>
    </location>
</feature>
<name>A0A2P4YDB1_9STRA</name>
<evidence type="ECO:0000256" key="1">
    <source>
        <dbReference type="SAM" id="MobiDB-lite"/>
    </source>
</evidence>
<reference evidence="2 3" key="1">
    <citation type="journal article" date="2017" name="Genome Biol. Evol.">
        <title>Phytophthora megakarya and P. palmivora, closely related causal agents of cacao black pod rot, underwent increases in genome sizes and gene numbers by different mechanisms.</title>
        <authorList>
            <person name="Ali S.S."/>
            <person name="Shao J."/>
            <person name="Lary D.J."/>
            <person name="Kronmiller B."/>
            <person name="Shen D."/>
            <person name="Strem M.D."/>
            <person name="Amoako-Attah I."/>
            <person name="Akrofi A.Y."/>
            <person name="Begoude B.A."/>
            <person name="Ten Hoopen G.M."/>
            <person name="Coulibaly K."/>
            <person name="Kebe B.I."/>
            <person name="Melnick R.L."/>
            <person name="Guiltinan M.J."/>
            <person name="Tyler B.M."/>
            <person name="Meinhardt L.W."/>
            <person name="Bailey B.A."/>
        </authorList>
    </citation>
    <scope>NUCLEOTIDE SEQUENCE [LARGE SCALE GENOMIC DNA]</scope>
    <source>
        <strain evidence="3">sbr112.9</strain>
    </source>
</reference>
<protein>
    <submittedName>
        <fullName evidence="2">Uncharacterized protein</fullName>
    </submittedName>
</protein>
<evidence type="ECO:0000313" key="3">
    <source>
        <dbReference type="Proteomes" id="UP000237271"/>
    </source>
</evidence>